<name>A0A7W5B158_9BACL</name>
<dbReference type="Proteomes" id="UP000570361">
    <property type="component" value="Unassembled WGS sequence"/>
</dbReference>
<dbReference type="SUPFAM" id="SSF50969">
    <property type="entry name" value="YVTN repeat-like/Quinoprotein amine dehydrogenase"/>
    <property type="match status" value="1"/>
</dbReference>
<comment type="caution">
    <text evidence="1">The sequence shown here is derived from an EMBL/GenBank/DDBJ whole genome shotgun (WGS) entry which is preliminary data.</text>
</comment>
<proteinExistence type="predicted"/>
<keyword evidence="2" id="KW-1185">Reference proteome</keyword>
<reference evidence="1 2" key="1">
    <citation type="submission" date="2020-08" db="EMBL/GenBank/DDBJ databases">
        <title>Genomic Encyclopedia of Type Strains, Phase III (KMG-III): the genomes of soil and plant-associated and newly described type strains.</title>
        <authorList>
            <person name="Whitman W."/>
        </authorList>
    </citation>
    <scope>NUCLEOTIDE SEQUENCE [LARGE SCALE GENOMIC DNA]</scope>
    <source>
        <strain evidence="1 2">CECT 5862</strain>
    </source>
</reference>
<dbReference type="InterPro" id="IPR011044">
    <property type="entry name" value="Quino_amine_DH_bsu"/>
</dbReference>
<evidence type="ECO:0000313" key="2">
    <source>
        <dbReference type="Proteomes" id="UP000570361"/>
    </source>
</evidence>
<dbReference type="RefSeq" id="WP_183602669.1">
    <property type="nucleotide sequence ID" value="NZ_JACHXK010000013.1"/>
</dbReference>
<gene>
    <name evidence="1" type="ORF">FHS18_004646</name>
</gene>
<dbReference type="AlphaFoldDB" id="A0A7W5B158"/>
<sequence>MTGRQLSIVIAGSLLLVALILLPAGEERETSISVAVEAPESLQPVAEQEAGLTHFDQLMVHIARSDSGFTVTFDNRQAPVVLATTSIGSRIVHTVVRKERERARNLMWTAYDAVVLNPDTGEHKVYPLYETPITGSGDAFAIRRLNDQFGWFIRTAGGSGRIDYEIVRIRLDTGVQEVVASGLFAQERLASDRSGDGIVGIHERRADDGSVHQIMLTSQSGRVQMVHMNAGPYEHAWEGLYDAYLDSDDGNPQDRIDPSPDLTRFLAQTASGSEVELFDIVRAVPIASIPVGPNNAAASSRAVWNADGSMFYLMEDSGHASAGVRFYDRDGQLVRTLDFADTKSRGQVDVFGWADAESVWLARPESEKDIAYWLYQVRTGEQLSYRRAASSASLRTASAYAKGLDRETVLLADHVQRIVWESPAEAVAFGVHQGDAYVQFGTDIGGYVMRWDGKAAQWRWKASVPEYDWGNARSAPVIHNDQWLVYTRHAGTVGDSLAYVKMQDHVADSEDGLPVAPLEDTGVEAWTWWTQSDRYVQSSKPGALRVTGFSRYGEIQLKSKADEVKLLYDVQNQYHGSYSVTYTDERGVSRPLPDAGELTLSQPDEEAQMERIELDGMDILLLHTNAFLFNKGFEKDYSAVLVYAVTDQHEAYPLRIRYADASEQEETAAHWLLNDNAPVIVHEDRLLAHAGLDGQRFEVQAEVDAVHQELRIVELRNVEKEYAALYKIVSRYSHLFEQSLGLDEGLNLPEGRMDEPRLQRLILEQASANPGYRIMKREFEEERKQNPLREFAWEPIDYRFVSPDTIQVTFTLNLFYAIGQAAHMEAVLKLVDGVWRFHDFGTLMTEKLRGNVPQPELNGILVEDTLKLD</sequence>
<dbReference type="EMBL" id="JACHXK010000013">
    <property type="protein sequence ID" value="MBB3112545.1"/>
    <property type="molecule type" value="Genomic_DNA"/>
</dbReference>
<protein>
    <submittedName>
        <fullName evidence="1">Uncharacterized protein</fullName>
    </submittedName>
</protein>
<organism evidence="1 2">
    <name type="scientific">Paenibacillus phyllosphaerae</name>
    <dbReference type="NCBI Taxonomy" id="274593"/>
    <lineage>
        <taxon>Bacteria</taxon>
        <taxon>Bacillati</taxon>
        <taxon>Bacillota</taxon>
        <taxon>Bacilli</taxon>
        <taxon>Bacillales</taxon>
        <taxon>Paenibacillaceae</taxon>
        <taxon>Paenibacillus</taxon>
    </lineage>
</organism>
<evidence type="ECO:0000313" key="1">
    <source>
        <dbReference type="EMBL" id="MBB3112545.1"/>
    </source>
</evidence>
<accession>A0A7W5B158</accession>